<feature type="compositionally biased region" description="Gly residues" evidence="1">
    <location>
        <begin position="118"/>
        <end position="128"/>
    </location>
</feature>
<evidence type="ECO:0000313" key="3">
    <source>
        <dbReference type="Proteomes" id="UP001055940"/>
    </source>
</evidence>
<dbReference type="PANTHER" id="PTHR39335">
    <property type="entry name" value="BLL4220 PROTEIN"/>
    <property type="match status" value="1"/>
</dbReference>
<reference evidence="2" key="1">
    <citation type="submission" date="2022-06" db="EMBL/GenBank/DDBJ databases">
        <authorList>
            <person name="Ping M."/>
        </authorList>
    </citation>
    <scope>NUCLEOTIDE SEQUENCE</scope>
    <source>
        <strain evidence="2">JCM11759T</strain>
    </source>
</reference>
<keyword evidence="3" id="KW-1185">Reference proteome</keyword>
<feature type="region of interest" description="Disordered" evidence="1">
    <location>
        <begin position="112"/>
        <end position="155"/>
    </location>
</feature>
<dbReference type="PANTHER" id="PTHR39335:SF1">
    <property type="entry name" value="BLL4220 PROTEIN"/>
    <property type="match status" value="1"/>
</dbReference>
<dbReference type="Proteomes" id="UP001055940">
    <property type="component" value="Chromosome"/>
</dbReference>
<sequence>MLTDGDGNVLYLFTDDAPAESTCLGGCADNWPPLRTSADAATPAELAEGLFAELLGSIPREDGAPQVTYNDWPLYTYTGDAAPGDTNGQGVGGAWYVLGPQGQMITDAAAYSAPADSGGAGGVEGTGSTGAADDPYGDGGGGYGGGDYRQHPAGS</sequence>
<dbReference type="EMBL" id="CP099837">
    <property type="protein sequence ID" value="USY19485.1"/>
    <property type="molecule type" value="Genomic_DNA"/>
</dbReference>
<accession>A0ABY5D697</accession>
<evidence type="ECO:0000256" key="1">
    <source>
        <dbReference type="SAM" id="MobiDB-lite"/>
    </source>
</evidence>
<organism evidence="2 3">
    <name type="scientific">Nocardiopsis exhalans</name>
    <dbReference type="NCBI Taxonomy" id="163604"/>
    <lineage>
        <taxon>Bacteria</taxon>
        <taxon>Bacillati</taxon>
        <taxon>Actinomycetota</taxon>
        <taxon>Actinomycetes</taxon>
        <taxon>Streptosporangiales</taxon>
        <taxon>Nocardiopsidaceae</taxon>
        <taxon>Nocardiopsis</taxon>
    </lineage>
</organism>
<gene>
    <name evidence="2" type="ORF">NE857_30310</name>
</gene>
<dbReference type="Pfam" id="PF03640">
    <property type="entry name" value="Lipoprotein_15"/>
    <property type="match status" value="2"/>
</dbReference>
<evidence type="ECO:0000313" key="2">
    <source>
        <dbReference type="EMBL" id="USY19485.1"/>
    </source>
</evidence>
<name>A0ABY5D697_9ACTN</name>
<evidence type="ECO:0008006" key="4">
    <source>
        <dbReference type="Google" id="ProtNLM"/>
    </source>
</evidence>
<feature type="compositionally biased region" description="Gly residues" evidence="1">
    <location>
        <begin position="137"/>
        <end position="147"/>
    </location>
</feature>
<protein>
    <recommendedName>
        <fullName evidence="4">Lipoprotein</fullName>
    </recommendedName>
</protein>
<dbReference type="InterPro" id="IPR005297">
    <property type="entry name" value="Lipoprotein_repeat"/>
</dbReference>
<proteinExistence type="predicted"/>